<dbReference type="Gene3D" id="2.60.40.420">
    <property type="entry name" value="Cupredoxins - blue copper proteins"/>
    <property type="match status" value="1"/>
</dbReference>
<dbReference type="Proteomes" id="UP000284892">
    <property type="component" value="Unassembled WGS sequence"/>
</dbReference>
<dbReference type="AlphaFoldDB" id="A0A420DWW1"/>
<accession>A0A420DWW1</accession>
<sequence length="128" mass="14135">MKNLIVGLFLAAFTLTATAQDKMMKNDAVKTVSFEQTKGEFTQKALTLSEGTYVFSVTNNNAAPEVGLVLIEDGKDGSKPENHIKDAYVSQMVKHGKTESSKAVTLKKGMYKYFCPFNKTPQYTLVVK</sequence>
<protein>
    <submittedName>
        <fullName evidence="3">Cupredoxin-like domain-containing protein</fullName>
    </submittedName>
</protein>
<reference evidence="3 4" key="1">
    <citation type="submission" date="2018-09" db="EMBL/GenBank/DDBJ databases">
        <title>Genomic Encyclopedia of Archaeal and Bacterial Type Strains, Phase II (KMG-II): from individual species to whole genera.</title>
        <authorList>
            <person name="Goeker M."/>
        </authorList>
    </citation>
    <scope>NUCLEOTIDE SEQUENCE [LARGE SCALE GENOMIC DNA]</scope>
    <source>
        <strain evidence="3 4">DSM 26283</strain>
    </source>
</reference>
<proteinExistence type="predicted"/>
<feature type="domain" description="EfeO-type cupredoxin-like" evidence="2">
    <location>
        <begin position="10"/>
        <end position="127"/>
    </location>
</feature>
<dbReference type="InterPro" id="IPR008972">
    <property type="entry name" value="Cupredoxin"/>
</dbReference>
<feature type="signal peptide" evidence="1">
    <location>
        <begin position="1"/>
        <end position="19"/>
    </location>
</feature>
<evidence type="ECO:0000259" key="2">
    <source>
        <dbReference type="Pfam" id="PF13473"/>
    </source>
</evidence>
<feature type="chain" id="PRO_5019054779" evidence="1">
    <location>
        <begin position="20"/>
        <end position="128"/>
    </location>
</feature>
<keyword evidence="4" id="KW-1185">Reference proteome</keyword>
<comment type="caution">
    <text evidence="3">The sequence shown here is derived from an EMBL/GenBank/DDBJ whole genome shotgun (WGS) entry which is preliminary data.</text>
</comment>
<evidence type="ECO:0000313" key="4">
    <source>
        <dbReference type="Proteomes" id="UP000284892"/>
    </source>
</evidence>
<organism evidence="3 4">
    <name type="scientific">Ichthyenterobacterium magnum</name>
    <dbReference type="NCBI Taxonomy" id="1230530"/>
    <lineage>
        <taxon>Bacteria</taxon>
        <taxon>Pseudomonadati</taxon>
        <taxon>Bacteroidota</taxon>
        <taxon>Flavobacteriia</taxon>
        <taxon>Flavobacteriales</taxon>
        <taxon>Flavobacteriaceae</taxon>
        <taxon>Ichthyenterobacterium</taxon>
    </lineage>
</organism>
<dbReference type="InterPro" id="IPR028096">
    <property type="entry name" value="EfeO_Cupredoxin"/>
</dbReference>
<name>A0A420DWW1_9FLAO</name>
<keyword evidence="1" id="KW-0732">Signal</keyword>
<dbReference type="Pfam" id="PF13473">
    <property type="entry name" value="Cupredoxin_1"/>
    <property type="match status" value="1"/>
</dbReference>
<evidence type="ECO:0000256" key="1">
    <source>
        <dbReference type="SAM" id="SignalP"/>
    </source>
</evidence>
<dbReference type="EMBL" id="RAQJ01000001">
    <property type="protein sequence ID" value="RKE98699.1"/>
    <property type="molecule type" value="Genomic_DNA"/>
</dbReference>
<evidence type="ECO:0000313" key="3">
    <source>
        <dbReference type="EMBL" id="RKE98699.1"/>
    </source>
</evidence>
<gene>
    <name evidence="3" type="ORF">BXY80_0792</name>
</gene>